<proteinExistence type="predicted"/>
<dbReference type="SUPFAM" id="SSF46689">
    <property type="entry name" value="Homeodomain-like"/>
    <property type="match status" value="1"/>
</dbReference>
<dbReference type="CDD" id="cd00167">
    <property type="entry name" value="SANT"/>
    <property type="match status" value="1"/>
</dbReference>
<dbReference type="PANTHER" id="PTHR28079:SF1">
    <property type="entry name" value="RNA POLYMERASE I-SPECIFIC TRANSCRIPTION INITIATION FACTOR RRN5"/>
    <property type="match status" value="1"/>
</dbReference>
<keyword evidence="2" id="KW-1185">Reference proteome</keyword>
<feature type="non-terminal residue" evidence="1">
    <location>
        <position position="1"/>
    </location>
</feature>
<dbReference type="EMBL" id="JAULSR010000002">
    <property type="protein sequence ID" value="KAK0629973.1"/>
    <property type="molecule type" value="Genomic_DNA"/>
</dbReference>
<dbReference type="GO" id="GO:0000500">
    <property type="term" value="C:RNA polymerase I upstream activating factor complex"/>
    <property type="evidence" value="ECO:0007669"/>
    <property type="project" value="InterPro"/>
</dbReference>
<protein>
    <recommendedName>
        <fullName evidence="3">SANT domain-containing protein</fullName>
    </recommendedName>
</protein>
<evidence type="ECO:0008006" key="3">
    <source>
        <dbReference type="Google" id="ProtNLM"/>
    </source>
</evidence>
<dbReference type="GO" id="GO:0001181">
    <property type="term" value="F:RNA polymerase I general transcription initiation factor activity"/>
    <property type="evidence" value="ECO:0007669"/>
    <property type="project" value="TreeGrafter"/>
</dbReference>
<dbReference type="GO" id="GO:0042790">
    <property type="term" value="P:nucleolar large rRNA transcription by RNA polymerase I"/>
    <property type="evidence" value="ECO:0007669"/>
    <property type="project" value="InterPro"/>
</dbReference>
<sequence>YMNLLNEDIQDAAERFVPSEEPQKLEPSQIGLTYWTGEEKELFFEALARIGSSDAAKIAARIKTKSEFEVAQYLELLHDGVPSDISAKVNPREPVAPADLPAAIELSQACCSALEQAADALSLRQDEAEDREEAGRWGRNSWLITTGDLRPAMELFVVPNWLLLSERVFMNASFPEYNWTSMSDDKPAIRATALEDLYSLVVSITSRIIAAAIYVGQNRDRAIRAEYPEAQGVVHKGDVKAAVLSLGLGLKRDRREFWARCPRRLRLDVRDD</sequence>
<gene>
    <name evidence="1" type="ORF">B0T17DRAFT_461980</name>
</gene>
<dbReference type="InterPro" id="IPR009057">
    <property type="entry name" value="Homeodomain-like_sf"/>
</dbReference>
<dbReference type="InterPro" id="IPR001005">
    <property type="entry name" value="SANT/Myb"/>
</dbReference>
<comment type="caution">
    <text evidence="1">The sequence shown here is derived from an EMBL/GenBank/DDBJ whole genome shotgun (WGS) entry which is preliminary data.</text>
</comment>
<organism evidence="1 2">
    <name type="scientific">Bombardia bombarda</name>
    <dbReference type="NCBI Taxonomy" id="252184"/>
    <lineage>
        <taxon>Eukaryota</taxon>
        <taxon>Fungi</taxon>
        <taxon>Dikarya</taxon>
        <taxon>Ascomycota</taxon>
        <taxon>Pezizomycotina</taxon>
        <taxon>Sordariomycetes</taxon>
        <taxon>Sordariomycetidae</taxon>
        <taxon>Sordariales</taxon>
        <taxon>Lasiosphaeriaceae</taxon>
        <taxon>Bombardia</taxon>
    </lineage>
</organism>
<evidence type="ECO:0000313" key="1">
    <source>
        <dbReference type="EMBL" id="KAK0629973.1"/>
    </source>
</evidence>
<dbReference type="GO" id="GO:0006361">
    <property type="term" value="P:transcription initiation at RNA polymerase I promoter"/>
    <property type="evidence" value="ECO:0007669"/>
    <property type="project" value="TreeGrafter"/>
</dbReference>
<dbReference type="InterPro" id="IPR039601">
    <property type="entry name" value="Rrn5"/>
</dbReference>
<dbReference type="GO" id="GO:0000182">
    <property type="term" value="F:rDNA binding"/>
    <property type="evidence" value="ECO:0007669"/>
    <property type="project" value="TreeGrafter"/>
</dbReference>
<accession>A0AA39X9U4</accession>
<dbReference type="PANTHER" id="PTHR28079">
    <property type="entry name" value="RNA POLYMERASE I-SPECIFIC TRANSCRIPTION INITIATION FACTOR RRN5"/>
    <property type="match status" value="1"/>
</dbReference>
<reference evidence="1" key="1">
    <citation type="submission" date="2023-06" db="EMBL/GenBank/DDBJ databases">
        <title>Genome-scale phylogeny and comparative genomics of the fungal order Sordariales.</title>
        <authorList>
            <consortium name="Lawrence Berkeley National Laboratory"/>
            <person name="Hensen N."/>
            <person name="Bonometti L."/>
            <person name="Westerberg I."/>
            <person name="Brannstrom I.O."/>
            <person name="Guillou S."/>
            <person name="Cros-Aarteil S."/>
            <person name="Calhoun S."/>
            <person name="Haridas S."/>
            <person name="Kuo A."/>
            <person name="Mondo S."/>
            <person name="Pangilinan J."/>
            <person name="Riley R."/>
            <person name="LaButti K."/>
            <person name="Andreopoulos B."/>
            <person name="Lipzen A."/>
            <person name="Chen C."/>
            <person name="Yanf M."/>
            <person name="Daum C."/>
            <person name="Ng V."/>
            <person name="Clum A."/>
            <person name="Steindorff A."/>
            <person name="Ohm R."/>
            <person name="Martin F."/>
            <person name="Silar P."/>
            <person name="Natvig D."/>
            <person name="Lalanne C."/>
            <person name="Gautier V."/>
            <person name="Ament-velasquez S.L."/>
            <person name="Kruys A."/>
            <person name="Hutchinson M.I."/>
            <person name="Powell A.J."/>
            <person name="Barry K."/>
            <person name="Miller A.N."/>
            <person name="Grigoriev I.V."/>
            <person name="Debuchy R."/>
            <person name="Gladieux P."/>
            <person name="Thoren M.H."/>
            <person name="Johannesson H."/>
        </authorList>
    </citation>
    <scope>NUCLEOTIDE SEQUENCE</scope>
    <source>
        <strain evidence="1">SMH3391-2</strain>
    </source>
</reference>
<dbReference type="Proteomes" id="UP001174934">
    <property type="component" value="Unassembled WGS sequence"/>
</dbReference>
<dbReference type="Gene3D" id="1.10.10.60">
    <property type="entry name" value="Homeodomain-like"/>
    <property type="match status" value="1"/>
</dbReference>
<name>A0AA39X9U4_9PEZI</name>
<feature type="non-terminal residue" evidence="1">
    <location>
        <position position="272"/>
    </location>
</feature>
<dbReference type="AlphaFoldDB" id="A0AA39X9U4"/>
<evidence type="ECO:0000313" key="2">
    <source>
        <dbReference type="Proteomes" id="UP001174934"/>
    </source>
</evidence>